<dbReference type="AlphaFoldDB" id="A0A8S9X3V9"/>
<feature type="compositionally biased region" description="Basic residues" evidence="1">
    <location>
        <begin position="93"/>
        <end position="108"/>
    </location>
</feature>
<organism evidence="2 3">
    <name type="scientific">Apolygus lucorum</name>
    <name type="common">Small green plant bug</name>
    <name type="synonym">Lygocoris lucorum</name>
    <dbReference type="NCBI Taxonomy" id="248454"/>
    <lineage>
        <taxon>Eukaryota</taxon>
        <taxon>Metazoa</taxon>
        <taxon>Ecdysozoa</taxon>
        <taxon>Arthropoda</taxon>
        <taxon>Hexapoda</taxon>
        <taxon>Insecta</taxon>
        <taxon>Pterygota</taxon>
        <taxon>Neoptera</taxon>
        <taxon>Paraneoptera</taxon>
        <taxon>Hemiptera</taxon>
        <taxon>Heteroptera</taxon>
        <taxon>Panheteroptera</taxon>
        <taxon>Cimicomorpha</taxon>
        <taxon>Miridae</taxon>
        <taxon>Mirini</taxon>
        <taxon>Apolygus</taxon>
    </lineage>
</organism>
<protein>
    <submittedName>
        <fullName evidence="2">Uncharacterized protein</fullName>
    </submittedName>
</protein>
<reference evidence="2" key="1">
    <citation type="journal article" date="2021" name="Mol. Ecol. Resour.">
        <title>Apolygus lucorum genome provides insights into omnivorousness and mesophyll feeding.</title>
        <authorList>
            <person name="Liu Y."/>
            <person name="Liu H."/>
            <person name="Wang H."/>
            <person name="Huang T."/>
            <person name="Liu B."/>
            <person name="Yang B."/>
            <person name="Yin L."/>
            <person name="Li B."/>
            <person name="Zhang Y."/>
            <person name="Zhang S."/>
            <person name="Jiang F."/>
            <person name="Zhang X."/>
            <person name="Ren Y."/>
            <person name="Wang B."/>
            <person name="Wang S."/>
            <person name="Lu Y."/>
            <person name="Wu K."/>
            <person name="Fan W."/>
            <person name="Wang G."/>
        </authorList>
    </citation>
    <scope>NUCLEOTIDE SEQUENCE</scope>
    <source>
        <strain evidence="2">12Hb</strain>
    </source>
</reference>
<dbReference type="EMBL" id="WIXP02000010">
    <property type="protein sequence ID" value="KAF6203643.1"/>
    <property type="molecule type" value="Genomic_DNA"/>
</dbReference>
<gene>
    <name evidence="2" type="ORF">GE061_001975</name>
</gene>
<sequence>MLNNGLWYENVQQNGGECVSSRRPYVVKRVNQSLPRFPRVHDSSMAPKKTKSEAEKKMAAKIRKADRYRQKKEDPETAALMKLKEKEKYEQKKLKKQRKRKLLQLKKY</sequence>
<comment type="caution">
    <text evidence="2">The sequence shown here is derived from an EMBL/GenBank/DDBJ whole genome shotgun (WGS) entry which is preliminary data.</text>
</comment>
<evidence type="ECO:0000313" key="3">
    <source>
        <dbReference type="Proteomes" id="UP000466442"/>
    </source>
</evidence>
<feature type="region of interest" description="Disordered" evidence="1">
    <location>
        <begin position="38"/>
        <end position="80"/>
    </location>
</feature>
<accession>A0A8S9X3V9</accession>
<proteinExistence type="predicted"/>
<evidence type="ECO:0000256" key="1">
    <source>
        <dbReference type="SAM" id="MobiDB-lite"/>
    </source>
</evidence>
<feature type="compositionally biased region" description="Basic and acidic residues" evidence="1">
    <location>
        <begin position="50"/>
        <end position="75"/>
    </location>
</feature>
<keyword evidence="3" id="KW-1185">Reference proteome</keyword>
<name>A0A8S9X3V9_APOLU</name>
<dbReference type="Proteomes" id="UP000466442">
    <property type="component" value="Unassembled WGS sequence"/>
</dbReference>
<feature type="region of interest" description="Disordered" evidence="1">
    <location>
        <begin position="89"/>
        <end position="108"/>
    </location>
</feature>
<evidence type="ECO:0000313" key="2">
    <source>
        <dbReference type="EMBL" id="KAF6203643.1"/>
    </source>
</evidence>